<comment type="caution">
    <text evidence="3">The sequence shown here is derived from an EMBL/GenBank/DDBJ whole genome shotgun (WGS) entry which is preliminary data.</text>
</comment>
<dbReference type="EMBL" id="JAWQCK010000003">
    <property type="protein sequence ID" value="MDW9207727.1"/>
    <property type="molecule type" value="Genomic_DNA"/>
</dbReference>
<evidence type="ECO:0000313" key="3">
    <source>
        <dbReference type="EMBL" id="MDW9207727.1"/>
    </source>
</evidence>
<proteinExistence type="predicted"/>
<accession>A0ABD5HS02</accession>
<feature type="transmembrane region" description="Helical" evidence="1">
    <location>
        <begin position="42"/>
        <end position="67"/>
    </location>
</feature>
<keyword evidence="1" id="KW-0812">Transmembrane</keyword>
<organism evidence="3 4">
    <name type="scientific">Bacillus thuringiensis serovar toumanoffi</name>
    <dbReference type="NCBI Taxonomy" id="180862"/>
    <lineage>
        <taxon>Bacteria</taxon>
        <taxon>Bacillati</taxon>
        <taxon>Bacillota</taxon>
        <taxon>Bacilli</taxon>
        <taxon>Bacillales</taxon>
        <taxon>Bacillaceae</taxon>
        <taxon>Bacillus</taxon>
        <taxon>Bacillus cereus group</taxon>
    </lineage>
</organism>
<feature type="transmembrane region" description="Helical" evidence="1">
    <location>
        <begin position="12"/>
        <end position="30"/>
    </location>
</feature>
<sequence>MFARYGSQDDSEFMAPMQFLGLGAMMTLLIKVGCISPEANALTLFVLSVMYIAIFYIALVLITKYFYRFVYKKHGKFHDYLCNKYGKKKGQRIDLLFGGLIVGGLILCLLI</sequence>
<dbReference type="EMBL" id="JAWQCK010000003">
    <property type="protein sequence ID" value="MDW9207703.1"/>
    <property type="molecule type" value="Genomic_DNA"/>
</dbReference>
<dbReference type="Proteomes" id="UP001272716">
    <property type="component" value="Unassembled WGS sequence"/>
</dbReference>
<evidence type="ECO:0000256" key="1">
    <source>
        <dbReference type="SAM" id="Phobius"/>
    </source>
</evidence>
<name>A0ABD5HS02_BACTU</name>
<gene>
    <name evidence="2" type="ORF">BTTOUR_02585</name>
    <name evidence="3" type="ORF">BTTOUR_02705</name>
</gene>
<feature type="transmembrane region" description="Helical" evidence="1">
    <location>
        <begin position="93"/>
        <end position="110"/>
    </location>
</feature>
<evidence type="ECO:0000313" key="4">
    <source>
        <dbReference type="Proteomes" id="UP001272716"/>
    </source>
</evidence>
<keyword evidence="1" id="KW-1133">Transmembrane helix</keyword>
<dbReference type="RefSeq" id="WP_000458011.1">
    <property type="nucleotide sequence ID" value="NZ_JAWQCK010000003.1"/>
</dbReference>
<protein>
    <submittedName>
        <fullName evidence="3">Uncharacterized protein</fullName>
    </submittedName>
</protein>
<keyword evidence="1" id="KW-0472">Membrane</keyword>
<dbReference type="AlphaFoldDB" id="A0ABD5HS02"/>
<reference evidence="3 4" key="1">
    <citation type="submission" date="2023-10" db="EMBL/GenBank/DDBJ databases">
        <title>Draft Genome Sequence of Bacillus thuringiensis serovar. toumanoffi 4059: Identification of a Novel Cry Protein Candidate.</title>
        <authorList>
            <person name="Murdoch R.W."/>
            <person name="Gemler B."/>
            <person name="Heater B.S."/>
        </authorList>
    </citation>
    <scope>NUCLEOTIDE SEQUENCE [LARGE SCALE GENOMIC DNA]</scope>
    <source>
        <strain evidence="3 4">4059</strain>
    </source>
</reference>
<evidence type="ECO:0000313" key="2">
    <source>
        <dbReference type="EMBL" id="MDW9207703.1"/>
    </source>
</evidence>